<dbReference type="PANTHER" id="PTHR10566:SF113">
    <property type="entry name" value="PROTEIN ACTIVITY OF BC1 COMPLEX KINASE 7, CHLOROPLASTIC"/>
    <property type="match status" value="1"/>
</dbReference>
<sequence>MIWMTIKFIFLMYKFHFRNKVWDDRTIAKWNILVTKLAREYRNKAVELGGVLIKVGQFLSTRTDFMPDAFLKELSGLVDRVPPMPFSYARKLLEEEWGGDIYEYIEDIKPTSIASASIGEVYLAKLREDHSDVAIKVQRYRVEEIFHIDFKALRIVFWLISVFTSFGKKADLPSLYRELITVMNKELDFQQELKHACYFQERFQDNKAIHIPNYIEQLCTKKVLVMEWIDGAKITDVSYMHRHQVSTQQIARSLFDFYLEQFLNEGMFHADPHAGNILIQQDGTIVIIDFGMVGEVRKQDTHYFKKLIQNIIMDDYDRVIETLDEMNFILPQANRKKLKQMIRQTIAMYQNGSLNTMDAHTMEQLKEDIRLFISDQPIQLSADYAYLGRAISIVIGILLAIYPDIDLQKWAKPKIKKWFGGRNLAESIYKQYVKDAVQPVLSFPKAMLGWLENGEKERKWEREKQQKQLTHNYFVLLEVICFVLLLVSVSCILFGYYQNLGRLTTIAISGASIFAVMMILLFMKHYRNIRSK</sequence>
<dbReference type="Proteomes" id="UP000675284">
    <property type="component" value="Unassembled WGS sequence"/>
</dbReference>
<dbReference type="GO" id="GO:0005524">
    <property type="term" value="F:ATP binding"/>
    <property type="evidence" value="ECO:0007669"/>
    <property type="project" value="InterPro"/>
</dbReference>
<dbReference type="CDD" id="cd05121">
    <property type="entry name" value="ABC1_ADCK3-like"/>
    <property type="match status" value="1"/>
</dbReference>
<feature type="transmembrane region" description="Helical" evidence="2">
    <location>
        <begin position="503"/>
        <end position="523"/>
    </location>
</feature>
<reference evidence="4" key="1">
    <citation type="submission" date="2021-04" db="EMBL/GenBank/DDBJ databases">
        <title>Isolation and polyphasic classification of algal microorganism.</title>
        <authorList>
            <person name="Wang S."/>
        </authorList>
    </citation>
    <scope>NUCLEOTIDE SEQUENCE</scope>
    <source>
        <strain evidence="4">720a</strain>
    </source>
</reference>
<evidence type="ECO:0000256" key="2">
    <source>
        <dbReference type="SAM" id="Phobius"/>
    </source>
</evidence>
<evidence type="ECO:0000313" key="5">
    <source>
        <dbReference type="Proteomes" id="UP000675284"/>
    </source>
</evidence>
<dbReference type="Gene3D" id="1.10.510.10">
    <property type="entry name" value="Transferase(Phosphotransferase) domain 1"/>
    <property type="match status" value="1"/>
</dbReference>
<keyword evidence="5" id="KW-1185">Reference proteome</keyword>
<keyword evidence="2" id="KW-0472">Membrane</keyword>
<accession>A0A941DWJ7</accession>
<feature type="domain" description="Protein kinase" evidence="3">
    <location>
        <begin position="107"/>
        <end position="474"/>
    </location>
</feature>
<dbReference type="GO" id="GO:0004672">
    <property type="term" value="F:protein kinase activity"/>
    <property type="evidence" value="ECO:0007669"/>
    <property type="project" value="InterPro"/>
</dbReference>
<dbReference type="InterPro" id="IPR004147">
    <property type="entry name" value="ABC1_dom"/>
</dbReference>
<evidence type="ECO:0000259" key="3">
    <source>
        <dbReference type="PROSITE" id="PS50011"/>
    </source>
</evidence>
<keyword evidence="2" id="KW-1133">Transmembrane helix</keyword>
<evidence type="ECO:0000256" key="1">
    <source>
        <dbReference type="ARBA" id="ARBA00009670"/>
    </source>
</evidence>
<protein>
    <submittedName>
        <fullName evidence="4">AarF/ABC1/UbiB kinase family protein</fullName>
    </submittedName>
</protein>
<dbReference type="AlphaFoldDB" id="A0A941DWJ7"/>
<dbReference type="PROSITE" id="PS50011">
    <property type="entry name" value="PROTEIN_KINASE_DOM"/>
    <property type="match status" value="1"/>
</dbReference>
<dbReference type="PANTHER" id="PTHR10566">
    <property type="entry name" value="CHAPERONE-ACTIVITY OF BC1 COMPLEX CABC1 -RELATED"/>
    <property type="match status" value="1"/>
</dbReference>
<dbReference type="EMBL" id="JAGSOT010000089">
    <property type="protein sequence ID" value="MBR7798110.1"/>
    <property type="molecule type" value="Genomic_DNA"/>
</dbReference>
<dbReference type="InterPro" id="IPR011009">
    <property type="entry name" value="Kinase-like_dom_sf"/>
</dbReference>
<keyword evidence="2" id="KW-0812">Transmembrane</keyword>
<comment type="similarity">
    <text evidence="1">Belongs to the protein kinase superfamily. ADCK protein kinase family.</text>
</comment>
<dbReference type="Pfam" id="PF03109">
    <property type="entry name" value="ABC1"/>
    <property type="match status" value="1"/>
</dbReference>
<name>A0A941DWJ7_9BACI</name>
<dbReference type="InterPro" id="IPR050154">
    <property type="entry name" value="UbiB_kinase"/>
</dbReference>
<keyword evidence="4" id="KW-0418">Kinase</keyword>
<comment type="caution">
    <text evidence="4">The sequence shown here is derived from an EMBL/GenBank/DDBJ whole genome shotgun (WGS) entry which is preliminary data.</text>
</comment>
<feature type="transmembrane region" description="Helical" evidence="2">
    <location>
        <begin position="473"/>
        <end position="497"/>
    </location>
</feature>
<organism evidence="4 5">
    <name type="scientific">Virgibacillus salarius</name>
    <dbReference type="NCBI Taxonomy" id="447199"/>
    <lineage>
        <taxon>Bacteria</taxon>
        <taxon>Bacillati</taxon>
        <taxon>Bacillota</taxon>
        <taxon>Bacilli</taxon>
        <taxon>Bacillales</taxon>
        <taxon>Bacillaceae</taxon>
        <taxon>Virgibacillus</taxon>
    </lineage>
</organism>
<dbReference type="SUPFAM" id="SSF56112">
    <property type="entry name" value="Protein kinase-like (PK-like)"/>
    <property type="match status" value="1"/>
</dbReference>
<keyword evidence="4" id="KW-0808">Transferase</keyword>
<evidence type="ECO:0000313" key="4">
    <source>
        <dbReference type="EMBL" id="MBR7798110.1"/>
    </source>
</evidence>
<gene>
    <name evidence="4" type="ORF">KCX74_19000</name>
</gene>
<proteinExistence type="inferred from homology"/>
<feature type="transmembrane region" description="Helical" evidence="2">
    <location>
        <begin position="384"/>
        <end position="402"/>
    </location>
</feature>
<dbReference type="InterPro" id="IPR000719">
    <property type="entry name" value="Prot_kinase_dom"/>
</dbReference>